<dbReference type="Proteomes" id="UP000315471">
    <property type="component" value="Unassembled WGS sequence"/>
</dbReference>
<accession>A0A5C6E2D9</accession>
<organism evidence="1 2">
    <name type="scientific">Novipirellula aureliae</name>
    <dbReference type="NCBI Taxonomy" id="2527966"/>
    <lineage>
        <taxon>Bacteria</taxon>
        <taxon>Pseudomonadati</taxon>
        <taxon>Planctomycetota</taxon>
        <taxon>Planctomycetia</taxon>
        <taxon>Pirellulales</taxon>
        <taxon>Pirellulaceae</taxon>
        <taxon>Novipirellula</taxon>
    </lineage>
</organism>
<proteinExistence type="predicted"/>
<dbReference type="RefSeq" id="WP_146598881.1">
    <property type="nucleotide sequence ID" value="NZ_SJPY01000002.1"/>
</dbReference>
<evidence type="ECO:0000313" key="2">
    <source>
        <dbReference type="Proteomes" id="UP000315471"/>
    </source>
</evidence>
<protein>
    <recommendedName>
        <fullName evidence="3">BBP7 family outer membrane beta-barrel protein</fullName>
    </recommendedName>
</protein>
<dbReference type="InterPro" id="IPR011446">
    <property type="entry name" value="BBP7"/>
</dbReference>
<evidence type="ECO:0008006" key="3">
    <source>
        <dbReference type="Google" id="ProtNLM"/>
    </source>
</evidence>
<dbReference type="OrthoDB" id="8212403at2"/>
<gene>
    <name evidence="1" type="ORF">Q31b_13450</name>
</gene>
<keyword evidence="2" id="KW-1185">Reference proteome</keyword>
<reference evidence="1 2" key="1">
    <citation type="submission" date="2019-02" db="EMBL/GenBank/DDBJ databases">
        <title>Deep-cultivation of Planctomycetes and their phenomic and genomic characterization uncovers novel biology.</title>
        <authorList>
            <person name="Wiegand S."/>
            <person name="Jogler M."/>
            <person name="Boedeker C."/>
            <person name="Pinto D."/>
            <person name="Vollmers J."/>
            <person name="Rivas-Marin E."/>
            <person name="Kohn T."/>
            <person name="Peeters S.H."/>
            <person name="Heuer A."/>
            <person name="Rast P."/>
            <person name="Oberbeckmann S."/>
            <person name="Bunk B."/>
            <person name="Jeske O."/>
            <person name="Meyerdierks A."/>
            <person name="Storesund J.E."/>
            <person name="Kallscheuer N."/>
            <person name="Luecker S."/>
            <person name="Lage O.M."/>
            <person name="Pohl T."/>
            <person name="Merkel B.J."/>
            <person name="Hornburger P."/>
            <person name="Mueller R.-W."/>
            <person name="Bruemmer F."/>
            <person name="Labrenz M."/>
            <person name="Spormann A.M."/>
            <person name="Op Den Camp H."/>
            <person name="Overmann J."/>
            <person name="Amann R."/>
            <person name="Jetten M.S.M."/>
            <person name="Mascher T."/>
            <person name="Medema M.H."/>
            <person name="Devos D.P."/>
            <person name="Kaster A.-K."/>
            <person name="Ovreas L."/>
            <person name="Rohde M."/>
            <person name="Galperin M.Y."/>
            <person name="Jogler C."/>
        </authorList>
    </citation>
    <scope>NUCLEOTIDE SEQUENCE [LARGE SCALE GENOMIC DNA]</scope>
    <source>
        <strain evidence="1 2">Q31b</strain>
    </source>
</reference>
<comment type="caution">
    <text evidence="1">The sequence shown here is derived from an EMBL/GenBank/DDBJ whole genome shotgun (WGS) entry which is preliminary data.</text>
</comment>
<name>A0A5C6E2D9_9BACT</name>
<dbReference type="Pfam" id="PF07585">
    <property type="entry name" value="BBP7"/>
    <property type="match status" value="1"/>
</dbReference>
<dbReference type="EMBL" id="SJPY01000002">
    <property type="protein sequence ID" value="TWU43813.1"/>
    <property type="molecule type" value="Genomic_DNA"/>
</dbReference>
<dbReference type="AlphaFoldDB" id="A0A5C6E2D9"/>
<evidence type="ECO:0000313" key="1">
    <source>
        <dbReference type="EMBL" id="TWU43813.1"/>
    </source>
</evidence>
<sequence length="433" mass="47360">MEFASVIPSRFITTVVLTLLVSAPIALQDVRAQDYPPTYSGGVGDPYAMNQYGSSAGWMPAFSNWSLSLPTVSDRLWVRGEYLAWWADGMETPPLITTSPDGTAQNQAGILGMPNTSVLFGGGEINTDIANGFRLKSGLWLTQQGSWGIEGEYFQLWGDDDSYNASGNGSPIIGRPFFDPTNDRETAQLVSFPGRVNGSVGITSDSDLKSVLINARASMLPIYPTICPPEGRSQDRVDWIVGYRYLELSDRLAFTENLESQVPSAPGTVSLSEAFETENQFNGLQLGVTYQADFNRVWLESMLRVGVGNNTQQVRISGSTAITELGVTDHYAGGLLAQTSNIGSYERKDFTMIPEIGLTLGIRITDWFHATVGYSLMYFPNVVRAGDQIDRTVNPNLLPEQILPISGSMRPQFSFVETDYWAQGLSIGGELSF</sequence>